<sequence>MGAYRVSKSALIAFSVVLAQQLKDKQIDVNACCPGYCNTDMTKHMGRLSPEEGAKTPVLLALGDDLGSGNFWFEEKITPW</sequence>
<dbReference type="WBParaSite" id="JU765_v2.g19461.t2">
    <property type="protein sequence ID" value="JU765_v2.g19461.t2"/>
    <property type="gene ID" value="JU765_v2.g19461"/>
</dbReference>
<name>A0AC34QU88_9BILA</name>
<organism evidence="1 2">
    <name type="scientific">Panagrolaimus sp. JU765</name>
    <dbReference type="NCBI Taxonomy" id="591449"/>
    <lineage>
        <taxon>Eukaryota</taxon>
        <taxon>Metazoa</taxon>
        <taxon>Ecdysozoa</taxon>
        <taxon>Nematoda</taxon>
        <taxon>Chromadorea</taxon>
        <taxon>Rhabditida</taxon>
        <taxon>Tylenchina</taxon>
        <taxon>Panagrolaimomorpha</taxon>
        <taxon>Panagrolaimoidea</taxon>
        <taxon>Panagrolaimidae</taxon>
        <taxon>Panagrolaimus</taxon>
    </lineage>
</organism>
<protein>
    <submittedName>
        <fullName evidence="2">Carbonyl reductase</fullName>
    </submittedName>
</protein>
<proteinExistence type="predicted"/>
<dbReference type="Proteomes" id="UP000887576">
    <property type="component" value="Unplaced"/>
</dbReference>
<reference evidence="2" key="1">
    <citation type="submission" date="2025-08" db="UniProtKB">
        <authorList>
            <consortium name="WormBaseParasite"/>
        </authorList>
    </citation>
    <scope>IDENTIFICATION</scope>
</reference>
<evidence type="ECO:0000313" key="2">
    <source>
        <dbReference type="WBParaSite" id="JU765_v2.g19461.t2"/>
    </source>
</evidence>
<evidence type="ECO:0000313" key="1">
    <source>
        <dbReference type="Proteomes" id="UP000887576"/>
    </source>
</evidence>
<accession>A0AC34QU88</accession>